<name>A0A0E9Q8H0_ANGAN</name>
<accession>A0A0E9Q8H0</accession>
<dbReference type="EMBL" id="GBXM01096179">
    <property type="protein sequence ID" value="JAH12398.1"/>
    <property type="molecule type" value="Transcribed_RNA"/>
</dbReference>
<organism evidence="1">
    <name type="scientific">Anguilla anguilla</name>
    <name type="common">European freshwater eel</name>
    <name type="synonym">Muraena anguilla</name>
    <dbReference type="NCBI Taxonomy" id="7936"/>
    <lineage>
        <taxon>Eukaryota</taxon>
        <taxon>Metazoa</taxon>
        <taxon>Chordata</taxon>
        <taxon>Craniata</taxon>
        <taxon>Vertebrata</taxon>
        <taxon>Euteleostomi</taxon>
        <taxon>Actinopterygii</taxon>
        <taxon>Neopterygii</taxon>
        <taxon>Teleostei</taxon>
        <taxon>Anguilliformes</taxon>
        <taxon>Anguillidae</taxon>
        <taxon>Anguilla</taxon>
    </lineage>
</organism>
<evidence type="ECO:0000313" key="1">
    <source>
        <dbReference type="EMBL" id="JAH12398.1"/>
    </source>
</evidence>
<proteinExistence type="predicted"/>
<reference evidence="1" key="2">
    <citation type="journal article" date="2015" name="Fish Shellfish Immunol.">
        <title>Early steps in the European eel (Anguilla anguilla)-Vibrio vulnificus interaction in the gills: Role of the RtxA13 toxin.</title>
        <authorList>
            <person name="Callol A."/>
            <person name="Pajuelo D."/>
            <person name="Ebbesson L."/>
            <person name="Teles M."/>
            <person name="MacKenzie S."/>
            <person name="Amaro C."/>
        </authorList>
    </citation>
    <scope>NUCLEOTIDE SEQUENCE</scope>
</reference>
<dbReference type="AlphaFoldDB" id="A0A0E9Q8H0"/>
<reference evidence="1" key="1">
    <citation type="submission" date="2014-11" db="EMBL/GenBank/DDBJ databases">
        <authorList>
            <person name="Amaro Gonzalez C."/>
        </authorList>
    </citation>
    <scope>NUCLEOTIDE SEQUENCE</scope>
</reference>
<protein>
    <submittedName>
        <fullName evidence="1">Uncharacterized protein</fullName>
    </submittedName>
</protein>
<sequence length="29" mass="3607">MDIYCHLTHYCHMPHYFVKMVIKCMEYLG</sequence>